<protein>
    <submittedName>
        <fullName evidence="7">ATP-dependent helicase YwqA</fullName>
    </submittedName>
</protein>
<dbReference type="InterPro" id="IPR027417">
    <property type="entry name" value="P-loop_NTPase"/>
</dbReference>
<dbReference type="PANTHER" id="PTHR10799">
    <property type="entry name" value="SNF2/RAD54 HELICASE FAMILY"/>
    <property type="match status" value="1"/>
</dbReference>
<feature type="region of interest" description="Disordered" evidence="3">
    <location>
        <begin position="895"/>
        <end position="918"/>
    </location>
</feature>
<name>A0A9P1FGK8_9DINO</name>
<dbReference type="GO" id="GO:0004386">
    <property type="term" value="F:helicase activity"/>
    <property type="evidence" value="ECO:0007669"/>
    <property type="project" value="UniProtKB-KW"/>
</dbReference>
<dbReference type="CDD" id="cd18793">
    <property type="entry name" value="SF2_C_SNF"/>
    <property type="match status" value="1"/>
</dbReference>
<accession>A0A9P1FGK8</accession>
<proteinExistence type="predicted"/>
<evidence type="ECO:0000256" key="2">
    <source>
        <dbReference type="SAM" id="Coils"/>
    </source>
</evidence>
<dbReference type="SMART" id="SM00487">
    <property type="entry name" value="DEXDc"/>
    <property type="match status" value="1"/>
</dbReference>
<dbReference type="EMBL" id="CAMXCT030000108">
    <property type="protein sequence ID" value="CAL4761237.1"/>
    <property type="molecule type" value="Genomic_DNA"/>
</dbReference>
<dbReference type="PROSITE" id="PS51192">
    <property type="entry name" value="HELICASE_ATP_BIND_1"/>
    <property type="match status" value="1"/>
</dbReference>
<dbReference type="Pfam" id="PF00176">
    <property type="entry name" value="SNF2-rel_dom"/>
    <property type="match status" value="1"/>
</dbReference>
<feature type="coiled-coil region" evidence="2">
    <location>
        <begin position="10"/>
        <end position="37"/>
    </location>
</feature>
<keyword evidence="7" id="KW-0347">Helicase</keyword>
<evidence type="ECO:0000313" key="8">
    <source>
        <dbReference type="Proteomes" id="UP001152797"/>
    </source>
</evidence>
<evidence type="ECO:0000313" key="6">
    <source>
        <dbReference type="EMBL" id="CAI3973925.1"/>
    </source>
</evidence>
<keyword evidence="8" id="KW-1185">Reference proteome</keyword>
<dbReference type="GO" id="GO:0005524">
    <property type="term" value="F:ATP binding"/>
    <property type="evidence" value="ECO:0007669"/>
    <property type="project" value="InterPro"/>
</dbReference>
<dbReference type="PROSITE" id="PS51194">
    <property type="entry name" value="HELICASE_CTER"/>
    <property type="match status" value="1"/>
</dbReference>
<sequence length="918" mass="104143">MAVRNVTLEMKAAKDALSTEEATLQVAQQKLGHLEQMLPTNQFALAMVEWEAGAAKEKALWRLQKAQQQLSASTTAPLTDPEMAQSQRAVKVLQDRILRQSLRKPTQWRLRTTKVFEHELAKKSNQIDESRIIYEQTRMAKEDVALTAAQMVRAEEDAKKEKERLVAKVAQLEEDIGNQQQSVQKQEDVVARATSKVQQLREELTLHGEAAVLAKILRRATLPEGPNLPRRAMQLAKQMKMDWCCITASADGKATSVSIAEFMDTPECGKVKELAEAYGARNDFEFVFWFPSNEIQAGRYLRLSAQLWPKLNSPLYKNPPTQLNFFELLRASLGDSQFNDVWLVPEAPHFHQKALGLDRMTDFVPPQAVAPQLRPYQLAGFRWMACLCKNGLGAVLADDMGLGKTLQCISVLLYLKEQKLLTNEENQKCPALVVVPPGLLQNWQREFQRWAPTLSFYVYHGPKRSLPLNKGRDYDLLLTTYEMVRNDREKFADAQSICFSGMVIDEAQKIKNHGALVSKAVKEVGNAIGHTRIALSGTPIENKVDELHSIFDFVNYGYLGDQENFARTFSRIIEKGRDPQKKNESLQLLKRLTTPFQMRRLKTDPNILPDLPDKIDISSTTNLTKEQEKLYVAIQEDFRSTMTQSRETAGTNHAFQRRGHIFAMLEQVRRVCSHPLCLDKERYPQSCKNMAVQQRVESSGKTSRLVELLEEILPAKEKAVVFATRKDIISVLEKLIRDRFKFTNVLIFTGDLSFQERSRVENRFQTDPTCQVLLITLQCGGIGLNLTAANHVIHFDRCYNPAKEAQATDRCHRLGQKRSVCVHRLITEGTYEEQLEKIMARKQDLSSLTVTRAEDWIADYDDEALFDLFMLRTGSARRQNAPLQTPPRAPAIAAHATMSAPKRLAPTTTSPAKKPRGK</sequence>
<dbReference type="GO" id="GO:0016787">
    <property type="term" value="F:hydrolase activity"/>
    <property type="evidence" value="ECO:0007669"/>
    <property type="project" value="UniProtKB-KW"/>
</dbReference>
<feature type="coiled-coil region" evidence="2">
    <location>
        <begin position="148"/>
        <end position="203"/>
    </location>
</feature>
<dbReference type="EMBL" id="CAMXCT020000108">
    <property type="protein sequence ID" value="CAL1127300.1"/>
    <property type="molecule type" value="Genomic_DNA"/>
</dbReference>
<evidence type="ECO:0000259" key="5">
    <source>
        <dbReference type="PROSITE" id="PS51194"/>
    </source>
</evidence>
<dbReference type="Gene3D" id="3.40.50.300">
    <property type="entry name" value="P-loop containing nucleotide triphosphate hydrolases"/>
    <property type="match status" value="1"/>
</dbReference>
<feature type="domain" description="Helicase C-terminal" evidence="5">
    <location>
        <begin position="704"/>
        <end position="857"/>
    </location>
</feature>
<reference evidence="6" key="1">
    <citation type="submission" date="2022-10" db="EMBL/GenBank/DDBJ databases">
        <authorList>
            <person name="Chen Y."/>
            <person name="Dougan E. K."/>
            <person name="Chan C."/>
            <person name="Rhodes N."/>
            <person name="Thang M."/>
        </authorList>
    </citation>
    <scope>NUCLEOTIDE SEQUENCE</scope>
</reference>
<keyword evidence="2" id="KW-0175">Coiled coil</keyword>
<keyword evidence="7" id="KW-0067">ATP-binding</keyword>
<dbReference type="InterPro" id="IPR038718">
    <property type="entry name" value="SNF2-like_sf"/>
</dbReference>
<dbReference type="Proteomes" id="UP001152797">
    <property type="component" value="Unassembled WGS sequence"/>
</dbReference>
<reference evidence="7 8" key="2">
    <citation type="submission" date="2024-05" db="EMBL/GenBank/DDBJ databases">
        <authorList>
            <person name="Chen Y."/>
            <person name="Shah S."/>
            <person name="Dougan E. K."/>
            <person name="Thang M."/>
            <person name="Chan C."/>
        </authorList>
    </citation>
    <scope>NUCLEOTIDE SEQUENCE [LARGE SCALE GENOMIC DNA]</scope>
</reference>
<dbReference type="OrthoDB" id="5857104at2759"/>
<gene>
    <name evidence="6" type="ORF">C1SCF055_LOCUS2369</name>
</gene>
<evidence type="ECO:0000259" key="4">
    <source>
        <dbReference type="PROSITE" id="PS51192"/>
    </source>
</evidence>
<dbReference type="InterPro" id="IPR001650">
    <property type="entry name" value="Helicase_C-like"/>
</dbReference>
<dbReference type="Gene3D" id="3.40.50.10810">
    <property type="entry name" value="Tandem AAA-ATPase domain"/>
    <property type="match status" value="1"/>
</dbReference>
<dbReference type="EMBL" id="CAMXCT010000108">
    <property type="protein sequence ID" value="CAI3973925.1"/>
    <property type="molecule type" value="Genomic_DNA"/>
</dbReference>
<dbReference type="InterPro" id="IPR000330">
    <property type="entry name" value="SNF2_N"/>
</dbReference>
<keyword evidence="7" id="KW-0547">Nucleotide-binding</keyword>
<organism evidence="6">
    <name type="scientific">Cladocopium goreaui</name>
    <dbReference type="NCBI Taxonomy" id="2562237"/>
    <lineage>
        <taxon>Eukaryota</taxon>
        <taxon>Sar</taxon>
        <taxon>Alveolata</taxon>
        <taxon>Dinophyceae</taxon>
        <taxon>Suessiales</taxon>
        <taxon>Symbiodiniaceae</taxon>
        <taxon>Cladocopium</taxon>
    </lineage>
</organism>
<comment type="caution">
    <text evidence="6">The sequence shown here is derived from an EMBL/GenBank/DDBJ whole genome shotgun (WGS) entry which is preliminary data.</text>
</comment>
<evidence type="ECO:0000256" key="1">
    <source>
        <dbReference type="ARBA" id="ARBA00022801"/>
    </source>
</evidence>
<dbReference type="InterPro" id="IPR049730">
    <property type="entry name" value="SNF2/RAD54-like_C"/>
</dbReference>
<evidence type="ECO:0000313" key="7">
    <source>
        <dbReference type="EMBL" id="CAL4761237.1"/>
    </source>
</evidence>
<feature type="domain" description="Helicase ATP-binding" evidence="4">
    <location>
        <begin position="385"/>
        <end position="557"/>
    </location>
</feature>
<dbReference type="SUPFAM" id="SSF52540">
    <property type="entry name" value="P-loop containing nucleoside triphosphate hydrolases"/>
    <property type="match status" value="2"/>
</dbReference>
<dbReference type="SMART" id="SM00490">
    <property type="entry name" value="HELICc"/>
    <property type="match status" value="1"/>
</dbReference>
<evidence type="ECO:0000256" key="3">
    <source>
        <dbReference type="SAM" id="MobiDB-lite"/>
    </source>
</evidence>
<dbReference type="InterPro" id="IPR014001">
    <property type="entry name" value="Helicase_ATP-bd"/>
</dbReference>
<dbReference type="Pfam" id="PF00271">
    <property type="entry name" value="Helicase_C"/>
    <property type="match status" value="1"/>
</dbReference>
<dbReference type="AlphaFoldDB" id="A0A9P1FGK8"/>
<keyword evidence="1" id="KW-0378">Hydrolase</keyword>